<keyword evidence="6" id="KW-0675">Receptor</keyword>
<evidence type="ECO:0000256" key="1">
    <source>
        <dbReference type="ARBA" id="ARBA00004651"/>
    </source>
</evidence>
<name>A0AAN7SPQ0_9COLE</name>
<dbReference type="GO" id="GO:0007165">
    <property type="term" value="P:signal transduction"/>
    <property type="evidence" value="ECO:0007669"/>
    <property type="project" value="UniProtKB-KW"/>
</dbReference>
<dbReference type="GO" id="GO:0050909">
    <property type="term" value="P:sensory perception of taste"/>
    <property type="evidence" value="ECO:0007669"/>
    <property type="project" value="InterPro"/>
</dbReference>
<dbReference type="GO" id="GO:0005886">
    <property type="term" value="C:plasma membrane"/>
    <property type="evidence" value="ECO:0007669"/>
    <property type="project" value="UniProtKB-SubCell"/>
</dbReference>
<dbReference type="Proteomes" id="UP001353858">
    <property type="component" value="Unassembled WGS sequence"/>
</dbReference>
<evidence type="ECO:0000256" key="5">
    <source>
        <dbReference type="ARBA" id="ARBA00023136"/>
    </source>
</evidence>
<dbReference type="PANTHER" id="PTHR21143:SF104">
    <property type="entry name" value="GUSTATORY RECEPTOR 8A-RELATED"/>
    <property type="match status" value="1"/>
</dbReference>
<evidence type="ECO:0000256" key="8">
    <source>
        <dbReference type="SAM" id="Phobius"/>
    </source>
</evidence>
<dbReference type="GO" id="GO:0007635">
    <property type="term" value="P:chemosensory behavior"/>
    <property type="evidence" value="ECO:0007669"/>
    <property type="project" value="TreeGrafter"/>
</dbReference>
<evidence type="ECO:0000313" key="10">
    <source>
        <dbReference type="Proteomes" id="UP001353858"/>
    </source>
</evidence>
<dbReference type="GO" id="GO:0043025">
    <property type="term" value="C:neuronal cell body"/>
    <property type="evidence" value="ECO:0007669"/>
    <property type="project" value="TreeGrafter"/>
</dbReference>
<dbReference type="GO" id="GO:0008049">
    <property type="term" value="P:male courtship behavior"/>
    <property type="evidence" value="ECO:0007669"/>
    <property type="project" value="TreeGrafter"/>
</dbReference>
<evidence type="ECO:0000256" key="7">
    <source>
        <dbReference type="ARBA" id="ARBA00023224"/>
    </source>
</evidence>
<dbReference type="GO" id="GO:0030425">
    <property type="term" value="C:dendrite"/>
    <property type="evidence" value="ECO:0007669"/>
    <property type="project" value="TreeGrafter"/>
</dbReference>
<keyword evidence="10" id="KW-1185">Reference proteome</keyword>
<evidence type="ECO:0000256" key="2">
    <source>
        <dbReference type="ARBA" id="ARBA00022475"/>
    </source>
</evidence>
<reference evidence="10" key="1">
    <citation type="submission" date="2023-01" db="EMBL/GenBank/DDBJ databases">
        <title>Key to firefly adult light organ development and bioluminescence: homeobox transcription factors regulate luciferase expression and transportation to peroxisome.</title>
        <authorList>
            <person name="Fu X."/>
        </authorList>
    </citation>
    <scope>NUCLEOTIDE SEQUENCE [LARGE SCALE GENOMIC DNA]</scope>
</reference>
<evidence type="ECO:0000313" key="9">
    <source>
        <dbReference type="EMBL" id="KAK4881623.1"/>
    </source>
</evidence>
<keyword evidence="5 8" id="KW-0472">Membrane</keyword>
<sequence length="197" mass="22702">MLYTIIKNLNDNLKLIFDKTKADVKKQERMKNILKLHHKMCDVQDLFNEALGFPILVFCGMVTLQFLQTLNFILEYKLRSSRISINATIAEVLISAAITVILILSTFTIAICTNRTKKENQHTFDICQQSLIDLPTVNRNTKLVEFNLREGVLQLKQQLKYRHPHFTAANCFIVDITIISRIIGMVLSYAVILLQFN</sequence>
<gene>
    <name evidence="9" type="ORF">RN001_004942</name>
</gene>
<organism evidence="9 10">
    <name type="scientific">Aquatica leii</name>
    <dbReference type="NCBI Taxonomy" id="1421715"/>
    <lineage>
        <taxon>Eukaryota</taxon>
        <taxon>Metazoa</taxon>
        <taxon>Ecdysozoa</taxon>
        <taxon>Arthropoda</taxon>
        <taxon>Hexapoda</taxon>
        <taxon>Insecta</taxon>
        <taxon>Pterygota</taxon>
        <taxon>Neoptera</taxon>
        <taxon>Endopterygota</taxon>
        <taxon>Coleoptera</taxon>
        <taxon>Polyphaga</taxon>
        <taxon>Elateriformia</taxon>
        <taxon>Elateroidea</taxon>
        <taxon>Lampyridae</taxon>
        <taxon>Luciolinae</taxon>
        <taxon>Aquatica</taxon>
    </lineage>
</organism>
<evidence type="ECO:0000256" key="6">
    <source>
        <dbReference type="ARBA" id="ARBA00023170"/>
    </source>
</evidence>
<evidence type="ECO:0008006" key="11">
    <source>
        <dbReference type="Google" id="ProtNLM"/>
    </source>
</evidence>
<accession>A0AAN7SPQ0</accession>
<keyword evidence="7" id="KW-0807">Transducer</keyword>
<feature type="transmembrane region" description="Helical" evidence="8">
    <location>
        <begin position="46"/>
        <end position="67"/>
    </location>
</feature>
<feature type="transmembrane region" description="Helical" evidence="8">
    <location>
        <begin position="87"/>
        <end position="112"/>
    </location>
</feature>
<feature type="transmembrane region" description="Helical" evidence="8">
    <location>
        <begin position="166"/>
        <end position="192"/>
    </location>
</feature>
<evidence type="ECO:0000256" key="4">
    <source>
        <dbReference type="ARBA" id="ARBA00022989"/>
    </source>
</evidence>
<keyword evidence="4 8" id="KW-1133">Transmembrane helix</keyword>
<protein>
    <recommendedName>
        <fullName evidence="11">Gustatory receptor</fullName>
    </recommendedName>
</protein>
<dbReference type="InterPro" id="IPR013604">
    <property type="entry name" value="7TM_chemorcpt"/>
</dbReference>
<keyword evidence="2" id="KW-1003">Cell membrane</keyword>
<keyword evidence="3 8" id="KW-0812">Transmembrane</keyword>
<dbReference type="PANTHER" id="PTHR21143">
    <property type="entry name" value="INVERTEBRATE GUSTATORY RECEPTOR"/>
    <property type="match status" value="1"/>
</dbReference>
<proteinExistence type="predicted"/>
<dbReference type="Pfam" id="PF08395">
    <property type="entry name" value="7tm_7"/>
    <property type="match status" value="1"/>
</dbReference>
<comment type="caution">
    <text evidence="9">The sequence shown here is derived from an EMBL/GenBank/DDBJ whole genome shotgun (WGS) entry which is preliminary data.</text>
</comment>
<dbReference type="AlphaFoldDB" id="A0AAN7SPQ0"/>
<dbReference type="EMBL" id="JARPUR010000002">
    <property type="protein sequence ID" value="KAK4881623.1"/>
    <property type="molecule type" value="Genomic_DNA"/>
</dbReference>
<comment type="subcellular location">
    <subcellularLocation>
        <location evidence="1">Cell membrane</location>
        <topology evidence="1">Multi-pass membrane protein</topology>
    </subcellularLocation>
</comment>
<evidence type="ECO:0000256" key="3">
    <source>
        <dbReference type="ARBA" id="ARBA00022692"/>
    </source>
</evidence>
<dbReference type="GO" id="GO:0030424">
    <property type="term" value="C:axon"/>
    <property type="evidence" value="ECO:0007669"/>
    <property type="project" value="TreeGrafter"/>
</dbReference>